<protein>
    <submittedName>
        <fullName evidence="1">Uncharacterized protein</fullName>
    </submittedName>
</protein>
<evidence type="ECO:0000313" key="2">
    <source>
        <dbReference type="Proteomes" id="UP001165190"/>
    </source>
</evidence>
<dbReference type="CDD" id="cd00030">
    <property type="entry name" value="C2"/>
    <property type="match status" value="1"/>
</dbReference>
<dbReference type="SUPFAM" id="SSF49562">
    <property type="entry name" value="C2 domain (Calcium/lipid-binding domain, CaLB)"/>
    <property type="match status" value="1"/>
</dbReference>
<dbReference type="PANTHER" id="PTHR31425">
    <property type="entry name" value="PHOSPHORIBOSYLANTHRANILATE TRANSFERASE ISOFORM 1"/>
    <property type="match status" value="1"/>
</dbReference>
<reference evidence="1" key="1">
    <citation type="submission" date="2023-05" db="EMBL/GenBank/DDBJ databases">
        <title>Genome and transcriptome analyses reveal genes involved in the formation of fine ridges on petal epidermal cells in Hibiscus trionum.</title>
        <authorList>
            <person name="Koshimizu S."/>
            <person name="Masuda S."/>
            <person name="Ishii T."/>
            <person name="Shirasu K."/>
            <person name="Hoshino A."/>
            <person name="Arita M."/>
        </authorList>
    </citation>
    <scope>NUCLEOTIDE SEQUENCE</scope>
    <source>
        <strain evidence="1">Hamamatsu line</strain>
    </source>
</reference>
<accession>A0A9W7HQV9</accession>
<dbReference type="InterPro" id="IPR047259">
    <property type="entry name" value="QUIRKY-like"/>
</dbReference>
<proteinExistence type="predicted"/>
<gene>
    <name evidence="1" type="ORF">HRI_001701300</name>
</gene>
<keyword evidence="2" id="KW-1185">Reference proteome</keyword>
<comment type="caution">
    <text evidence="1">The sequence shown here is derived from an EMBL/GenBank/DDBJ whole genome shotgun (WGS) entry which is preliminary data.</text>
</comment>
<dbReference type="EMBL" id="BSYR01000017">
    <property type="protein sequence ID" value="GMI80320.1"/>
    <property type="molecule type" value="Genomic_DNA"/>
</dbReference>
<dbReference type="Gene3D" id="2.60.40.150">
    <property type="entry name" value="C2 domain"/>
    <property type="match status" value="1"/>
</dbReference>
<name>A0A9W7HQV9_HIBTR</name>
<dbReference type="AlphaFoldDB" id="A0A9W7HQV9"/>
<evidence type="ECO:0000313" key="1">
    <source>
        <dbReference type="EMBL" id="GMI80320.1"/>
    </source>
</evidence>
<organism evidence="1 2">
    <name type="scientific">Hibiscus trionum</name>
    <name type="common">Flower of an hour</name>
    <dbReference type="NCBI Taxonomy" id="183268"/>
    <lineage>
        <taxon>Eukaryota</taxon>
        <taxon>Viridiplantae</taxon>
        <taxon>Streptophyta</taxon>
        <taxon>Embryophyta</taxon>
        <taxon>Tracheophyta</taxon>
        <taxon>Spermatophyta</taxon>
        <taxon>Magnoliopsida</taxon>
        <taxon>eudicotyledons</taxon>
        <taxon>Gunneridae</taxon>
        <taxon>Pentapetalae</taxon>
        <taxon>rosids</taxon>
        <taxon>malvids</taxon>
        <taxon>Malvales</taxon>
        <taxon>Malvaceae</taxon>
        <taxon>Malvoideae</taxon>
        <taxon>Hibiscus</taxon>
    </lineage>
</organism>
<sequence length="113" mass="13043">MAGEEVDYSLRETRPNIGRVSGNESLTSSFDLVEQMEFLFVRIVRARDLPMETPNGTMNPYVVTRNKNRKLLCHDEVLREGTGFGMEPSFRLQTRSVPGYNNGYQCDQRGYDW</sequence>
<dbReference type="PANTHER" id="PTHR31425:SF50">
    <property type="entry name" value="FT-INTERACTING PROTEIN 3-RELATED"/>
    <property type="match status" value="1"/>
</dbReference>
<dbReference type="InterPro" id="IPR035892">
    <property type="entry name" value="C2_domain_sf"/>
</dbReference>
<dbReference type="Proteomes" id="UP001165190">
    <property type="component" value="Unassembled WGS sequence"/>
</dbReference>
<dbReference type="OrthoDB" id="67700at2759"/>